<dbReference type="Gene3D" id="1.10.10.10">
    <property type="entry name" value="Winged helix-like DNA-binding domain superfamily/Winged helix DNA-binding domain"/>
    <property type="match status" value="1"/>
</dbReference>
<dbReference type="InterPro" id="IPR000485">
    <property type="entry name" value="AsnC-type_HTH_dom"/>
</dbReference>
<dbReference type="InterPro" id="IPR019887">
    <property type="entry name" value="Tscrpt_reg_AsnC/Lrp_C"/>
</dbReference>
<dbReference type="InterPro" id="IPR036390">
    <property type="entry name" value="WH_DNA-bd_sf"/>
</dbReference>
<reference evidence="5 6" key="1">
    <citation type="submission" date="2020-02" db="EMBL/GenBank/DDBJ databases">
        <title>Bacillus aquiflavi sp. nov., isolated from yellow water of strong flavor Chinese baijiu in Yibin region of China.</title>
        <authorList>
            <person name="Xie J."/>
        </authorList>
    </citation>
    <scope>NUCLEOTIDE SEQUENCE [LARGE SCALE GENOMIC DNA]</scope>
    <source>
        <strain evidence="5 6">SA4</strain>
    </source>
</reference>
<dbReference type="AlphaFoldDB" id="A0A6M0Q8D9"/>
<dbReference type="PANTHER" id="PTHR30154:SF34">
    <property type="entry name" value="TRANSCRIPTIONAL REGULATOR AZLB"/>
    <property type="match status" value="1"/>
</dbReference>
<dbReference type="PROSITE" id="PS50956">
    <property type="entry name" value="HTH_ASNC_2"/>
    <property type="match status" value="1"/>
</dbReference>
<dbReference type="Pfam" id="PF13404">
    <property type="entry name" value="HTH_AsnC-type"/>
    <property type="match status" value="1"/>
</dbReference>
<gene>
    <name evidence="5" type="ORF">G4D63_12940</name>
</gene>
<organism evidence="5 6">
    <name type="scientific">Bacillus mesophilus</name>
    <dbReference type="NCBI Taxonomy" id="1808955"/>
    <lineage>
        <taxon>Bacteria</taxon>
        <taxon>Bacillati</taxon>
        <taxon>Bacillota</taxon>
        <taxon>Bacilli</taxon>
        <taxon>Bacillales</taxon>
        <taxon>Bacillaceae</taxon>
        <taxon>Bacillus</taxon>
    </lineage>
</organism>
<keyword evidence="2" id="KW-0238">DNA-binding</keyword>
<dbReference type="Proteomes" id="UP000481043">
    <property type="component" value="Unassembled WGS sequence"/>
</dbReference>
<dbReference type="PANTHER" id="PTHR30154">
    <property type="entry name" value="LEUCINE-RESPONSIVE REGULATORY PROTEIN"/>
    <property type="match status" value="1"/>
</dbReference>
<protein>
    <submittedName>
        <fullName evidence="5">Lrp/AsnC family transcriptional regulator</fullName>
    </submittedName>
</protein>
<dbReference type="InterPro" id="IPR036388">
    <property type="entry name" value="WH-like_DNA-bd_sf"/>
</dbReference>
<evidence type="ECO:0000256" key="2">
    <source>
        <dbReference type="ARBA" id="ARBA00023125"/>
    </source>
</evidence>
<evidence type="ECO:0000256" key="1">
    <source>
        <dbReference type="ARBA" id="ARBA00023015"/>
    </source>
</evidence>
<evidence type="ECO:0000259" key="4">
    <source>
        <dbReference type="PROSITE" id="PS50956"/>
    </source>
</evidence>
<dbReference type="Pfam" id="PF01037">
    <property type="entry name" value="AsnC_trans_reg"/>
    <property type="match status" value="1"/>
</dbReference>
<dbReference type="SUPFAM" id="SSF54909">
    <property type="entry name" value="Dimeric alpha+beta barrel"/>
    <property type="match status" value="1"/>
</dbReference>
<keyword evidence="3" id="KW-0804">Transcription</keyword>
<dbReference type="GO" id="GO:0043200">
    <property type="term" value="P:response to amino acid"/>
    <property type="evidence" value="ECO:0007669"/>
    <property type="project" value="TreeGrafter"/>
</dbReference>
<keyword evidence="1" id="KW-0805">Transcription regulation</keyword>
<dbReference type="Gene3D" id="3.30.70.920">
    <property type="match status" value="1"/>
</dbReference>
<keyword evidence="6" id="KW-1185">Reference proteome</keyword>
<proteinExistence type="predicted"/>
<dbReference type="InterPro" id="IPR019888">
    <property type="entry name" value="Tscrpt_reg_AsnC-like"/>
</dbReference>
<dbReference type="InterPro" id="IPR011008">
    <property type="entry name" value="Dimeric_a/b-barrel"/>
</dbReference>
<dbReference type="RefSeq" id="WP_163180095.1">
    <property type="nucleotide sequence ID" value="NZ_JAAIWM010000004.1"/>
</dbReference>
<dbReference type="EMBL" id="JAAIWM010000004">
    <property type="protein sequence ID" value="NEY72636.1"/>
    <property type="molecule type" value="Genomic_DNA"/>
</dbReference>
<comment type="caution">
    <text evidence="5">The sequence shown here is derived from an EMBL/GenBank/DDBJ whole genome shotgun (WGS) entry which is preliminary data.</text>
</comment>
<dbReference type="SUPFAM" id="SSF46785">
    <property type="entry name" value="Winged helix' DNA-binding domain"/>
    <property type="match status" value="1"/>
</dbReference>
<dbReference type="SMART" id="SM00344">
    <property type="entry name" value="HTH_ASNC"/>
    <property type="match status" value="1"/>
</dbReference>
<evidence type="ECO:0000256" key="3">
    <source>
        <dbReference type="ARBA" id="ARBA00023163"/>
    </source>
</evidence>
<name>A0A6M0Q8D9_9BACI</name>
<sequence>MNGQIDDLDRGIIKCLSSDGRMSFTEIATQLNVTEKTIRSRYKNLIDHEILQVVGVVNPTAIGVKAGAIIELKVELVSLEKVIEDLKALREVRFITTTSGKYQLITQIAVPAQDDLSTSFKRIRNIQGIVEMNSIIQLQVYKNTFQYI</sequence>
<dbReference type="GO" id="GO:0005829">
    <property type="term" value="C:cytosol"/>
    <property type="evidence" value="ECO:0007669"/>
    <property type="project" value="TreeGrafter"/>
</dbReference>
<dbReference type="GO" id="GO:0043565">
    <property type="term" value="F:sequence-specific DNA binding"/>
    <property type="evidence" value="ECO:0007669"/>
    <property type="project" value="InterPro"/>
</dbReference>
<evidence type="ECO:0000313" key="6">
    <source>
        <dbReference type="Proteomes" id="UP000481043"/>
    </source>
</evidence>
<accession>A0A6M0Q8D9</accession>
<dbReference type="PRINTS" id="PR00033">
    <property type="entry name" value="HTHASNC"/>
</dbReference>
<evidence type="ECO:0000313" key="5">
    <source>
        <dbReference type="EMBL" id="NEY72636.1"/>
    </source>
</evidence>
<feature type="domain" description="HTH asnC-type" evidence="4">
    <location>
        <begin position="5"/>
        <end position="65"/>
    </location>
</feature>